<proteinExistence type="predicted"/>
<keyword evidence="2" id="KW-1185">Reference proteome</keyword>
<accession>A0A0B2C371</accession>
<gene>
    <name evidence="1" type="ORF">PK98_03150</name>
</gene>
<dbReference type="EMBL" id="JTDN01000001">
    <property type="protein sequence ID" value="KHL26692.1"/>
    <property type="molecule type" value="Genomic_DNA"/>
</dbReference>
<name>A0A0B2C371_9SPHN</name>
<evidence type="ECO:0000313" key="1">
    <source>
        <dbReference type="EMBL" id="KHL26692.1"/>
    </source>
</evidence>
<dbReference type="STRING" id="1572751.PK98_03150"/>
<evidence type="ECO:0008006" key="3">
    <source>
        <dbReference type="Google" id="ProtNLM"/>
    </source>
</evidence>
<organism evidence="1 2">
    <name type="scientific">Croceibacterium mercuriale</name>
    <dbReference type="NCBI Taxonomy" id="1572751"/>
    <lineage>
        <taxon>Bacteria</taxon>
        <taxon>Pseudomonadati</taxon>
        <taxon>Pseudomonadota</taxon>
        <taxon>Alphaproteobacteria</taxon>
        <taxon>Sphingomonadales</taxon>
        <taxon>Erythrobacteraceae</taxon>
        <taxon>Croceibacterium</taxon>
    </lineage>
</organism>
<dbReference type="AlphaFoldDB" id="A0A0B2C371"/>
<sequence>MEVVAGDYRADGYQHLRALVSAEVAQGLLARMRTDFHRQGVDLARLRQQGPLLASPAIELYGHHYAPFATFHWGLTSIVEGLVGASLLPSYCYFRVYRQGDICRVHGDRPSCQHSLSLTLAYADDLAWPLEVASEAIAAPYERADAAFRAEERAASVAMAAGDAVLYQGVHHHHGRTTPNPNRWSAHLFLHWVDRDGPFADNAFDGNTPPKVDF</sequence>
<reference evidence="1 2" key="1">
    <citation type="submission" date="2014-11" db="EMBL/GenBank/DDBJ databases">
        <title>Draft genome sequence of Kirrobacter mercurialis.</title>
        <authorList>
            <person name="Coil D.A."/>
            <person name="Eisen J.A."/>
        </authorList>
    </citation>
    <scope>NUCLEOTIDE SEQUENCE [LARGE SCALE GENOMIC DNA]</scope>
    <source>
        <strain evidence="1 2">Coronado</strain>
    </source>
</reference>
<dbReference type="Proteomes" id="UP000030988">
    <property type="component" value="Unassembled WGS sequence"/>
</dbReference>
<dbReference type="OrthoDB" id="7628041at2"/>
<comment type="caution">
    <text evidence="1">The sequence shown here is derived from an EMBL/GenBank/DDBJ whole genome shotgun (WGS) entry which is preliminary data.</text>
</comment>
<evidence type="ECO:0000313" key="2">
    <source>
        <dbReference type="Proteomes" id="UP000030988"/>
    </source>
</evidence>
<protein>
    <recommendedName>
        <fullName evidence="3">Fe2OG dioxygenase domain-containing protein</fullName>
    </recommendedName>
</protein>